<accession>A0A1E5NFD8</accession>
<organism evidence="2 3">
    <name type="scientific">Brachyspira hampsonii</name>
    <dbReference type="NCBI Taxonomy" id="1287055"/>
    <lineage>
        <taxon>Bacteria</taxon>
        <taxon>Pseudomonadati</taxon>
        <taxon>Spirochaetota</taxon>
        <taxon>Spirochaetia</taxon>
        <taxon>Brachyspirales</taxon>
        <taxon>Brachyspiraceae</taxon>
        <taxon>Brachyspira</taxon>
    </lineage>
</organism>
<sequence>MGSIDIRYIKELLQKKEYEEVIHICGENLIHRYNKKNIELYLYRAIAYLNLKLYSKFIIDSSKVLDFEGSDLIIFNSKGIISFYLKSYSESISYLDKAIQLDKYCSEAYYYRGLSKFYIMSNYINSIRDFLYLDFLHFYHDILDDLKMAKKLGYEYTNIDNYLYLLDSYLELRNNNIKIHKSIFDEIFYYDVYNNIRFIDYYNKYVNEMTSNFNVDLLLNKYLINDNKYKNEIYKNKTDDPHIARLKIMYDGEMFDNHQMNASDLSLIVSSVEKIFLKINEIVNKNFVKVDVKVDANFIKGSFGIEFVIIIELVKEAFLILNSYGVTAILNANGLTEMFYKIAHFFIKCKNNKKLEIKIKKDNIEEIEYNPISGISSKKMVNSMTLEMNIDEFSEDMKDMILIIMKDKVSNMTIETNDDKETITKEDIDKNNFDDSNNDEKN</sequence>
<dbReference type="AlphaFoldDB" id="A0A1E5NFD8"/>
<comment type="caution">
    <text evidence="2">The sequence shown here is derived from an EMBL/GenBank/DDBJ whole genome shotgun (WGS) entry which is preliminary data.</text>
</comment>
<feature type="region of interest" description="Disordered" evidence="1">
    <location>
        <begin position="423"/>
        <end position="442"/>
    </location>
</feature>
<dbReference type="RefSeq" id="WP_069726316.1">
    <property type="nucleotide sequence ID" value="NZ_MDCO01000009.1"/>
</dbReference>
<reference evidence="2 3" key="1">
    <citation type="submission" date="2016-08" db="EMBL/GenBank/DDBJ databases">
        <title>Characterization and recognition of Brachyspira hampsonii sp. nov., a novel intestinal spirochete that is pathogenic to pigs.</title>
        <authorList>
            <person name="Mirajkar N."/>
            <person name="La T."/>
            <person name="Phillips N."/>
            <person name="Hampson D."/>
            <person name="Gebhart C."/>
        </authorList>
    </citation>
    <scope>NUCLEOTIDE SEQUENCE [LARGE SCALE GENOMIC DNA]</scope>
    <source>
        <strain evidence="2 3">P280/1</strain>
    </source>
</reference>
<dbReference type="InterPro" id="IPR011990">
    <property type="entry name" value="TPR-like_helical_dom_sf"/>
</dbReference>
<dbReference type="Proteomes" id="UP000095247">
    <property type="component" value="Unassembled WGS sequence"/>
</dbReference>
<evidence type="ECO:0000256" key="1">
    <source>
        <dbReference type="SAM" id="MobiDB-lite"/>
    </source>
</evidence>
<proteinExistence type="predicted"/>
<evidence type="ECO:0000313" key="2">
    <source>
        <dbReference type="EMBL" id="OEJ14817.1"/>
    </source>
</evidence>
<gene>
    <name evidence="2" type="ORF">BFL38_08245</name>
</gene>
<name>A0A1E5NFD8_9SPIR</name>
<protein>
    <submittedName>
        <fullName evidence="2">Uncharacterized protein</fullName>
    </submittedName>
</protein>
<evidence type="ECO:0000313" key="3">
    <source>
        <dbReference type="Proteomes" id="UP000095247"/>
    </source>
</evidence>
<dbReference type="EMBL" id="MDCO01000009">
    <property type="protein sequence ID" value="OEJ14817.1"/>
    <property type="molecule type" value="Genomic_DNA"/>
</dbReference>
<dbReference type="Gene3D" id="1.25.40.10">
    <property type="entry name" value="Tetratricopeptide repeat domain"/>
    <property type="match status" value="1"/>
</dbReference>
<dbReference type="SUPFAM" id="SSF48452">
    <property type="entry name" value="TPR-like"/>
    <property type="match status" value="1"/>
</dbReference>